<feature type="compositionally biased region" description="Basic residues" evidence="3">
    <location>
        <begin position="425"/>
        <end position="434"/>
    </location>
</feature>
<dbReference type="PROSITE" id="PS50090">
    <property type="entry name" value="MYB_LIKE"/>
    <property type="match status" value="1"/>
</dbReference>
<evidence type="ECO:0000259" key="5">
    <source>
        <dbReference type="PROSITE" id="PS51294"/>
    </source>
</evidence>
<dbReference type="Gene3D" id="1.10.246.220">
    <property type="match status" value="1"/>
</dbReference>
<dbReference type="PANTHER" id="PTHR47122:SF5">
    <property type="entry name" value="TRF-LIKE 8"/>
    <property type="match status" value="1"/>
</dbReference>
<evidence type="ECO:0000256" key="1">
    <source>
        <dbReference type="ARBA" id="ARBA00004123"/>
    </source>
</evidence>
<feature type="compositionally biased region" description="Low complexity" evidence="3">
    <location>
        <begin position="119"/>
        <end position="134"/>
    </location>
</feature>
<dbReference type="AlphaFoldDB" id="A0A1S2Y0T2"/>
<dbReference type="SMART" id="SM00717">
    <property type="entry name" value="SANT"/>
    <property type="match status" value="1"/>
</dbReference>
<comment type="subcellular location">
    <subcellularLocation>
        <location evidence="1">Nucleus</location>
    </subcellularLocation>
</comment>
<feature type="region of interest" description="Disordered" evidence="3">
    <location>
        <begin position="281"/>
        <end position="320"/>
    </location>
</feature>
<dbReference type="KEGG" id="cam:101508866"/>
<feature type="domain" description="Myb-like" evidence="4">
    <location>
        <begin position="331"/>
        <end position="385"/>
    </location>
</feature>
<feature type="domain" description="HTH myb-type" evidence="5">
    <location>
        <begin position="331"/>
        <end position="389"/>
    </location>
</feature>
<feature type="region of interest" description="Disordered" evidence="3">
    <location>
        <begin position="119"/>
        <end position="156"/>
    </location>
</feature>
<keyword evidence="6" id="KW-1185">Reference proteome</keyword>
<evidence type="ECO:0000256" key="3">
    <source>
        <dbReference type="SAM" id="MobiDB-lite"/>
    </source>
</evidence>
<sequence length="464" mass="52357">MDREEYLRKCSNMKCQRVQVDESYAPSLQDDEMEVEHLHAEPRNEHGSMDGNLASHIALNDKDDLELEVLDGFLDDVEIGDLEGTVGFSDACGGFFLDFDFATDVEVLGSGAYEDSLLENSNSESHSPGFSGSSTAGGISDSTNVPNNSQSKCKNDSLDETVTYDTHGVRSNPSQPSNIDCMYNISLDIQHLHELNNDHSLAGGILSCKKENITGELFRPAPSREKRFRKPTQRYIEESSNARSKEKVPTTGAKCKRRSLSSCNELHVRVKGLKKIPCEKSSNGNSDVTLSELQRRKKNPKKEKLEYGNEPSSLEEFEDENLAPKRCRTKDRRKQQRMWTIAEVTKLVDGISEYGVGRWTDIQRFLFSSSYRTPTDIRDKWRNLLRASSAQKFNKKEGEQNDKNGPRLLPFSVASRVLELAKVHPYPRRSKKSRDRQVGSSVIESKDSSAVSFGRRNVRRKKCT</sequence>
<dbReference type="RefSeq" id="XP_004497520.1">
    <property type="nucleotide sequence ID" value="XM_004497463.3"/>
</dbReference>
<protein>
    <submittedName>
        <fullName evidence="7 8">Uncharacterized protein LOC101508866</fullName>
    </submittedName>
</protein>
<dbReference type="PROSITE" id="PS51294">
    <property type="entry name" value="HTH_MYB"/>
    <property type="match status" value="1"/>
</dbReference>
<dbReference type="OrthoDB" id="608866at2759"/>
<proteinExistence type="predicted"/>
<dbReference type="Proteomes" id="UP000087171">
    <property type="component" value="Chromosome Ca4"/>
</dbReference>
<dbReference type="InterPro" id="IPR001005">
    <property type="entry name" value="SANT/Myb"/>
</dbReference>
<dbReference type="SUPFAM" id="SSF46689">
    <property type="entry name" value="Homeodomain-like"/>
    <property type="match status" value="1"/>
</dbReference>
<dbReference type="Pfam" id="PF00249">
    <property type="entry name" value="Myb_DNA-binding"/>
    <property type="match status" value="1"/>
</dbReference>
<dbReference type="GeneID" id="101508866"/>
<reference evidence="7 8" key="2">
    <citation type="submission" date="2025-04" db="UniProtKB">
        <authorList>
            <consortium name="RefSeq"/>
        </authorList>
    </citation>
    <scope>IDENTIFICATION</scope>
    <source>
        <tissue evidence="7 8">Etiolated seedlings</tissue>
    </source>
</reference>
<feature type="region of interest" description="Disordered" evidence="3">
    <location>
        <begin position="424"/>
        <end position="464"/>
    </location>
</feature>
<reference evidence="6" key="1">
    <citation type="journal article" date="2013" name="Nat. Biotechnol.">
        <title>Draft genome sequence of chickpea (Cicer arietinum) provides a resource for trait improvement.</title>
        <authorList>
            <person name="Varshney R.K."/>
            <person name="Song C."/>
            <person name="Saxena R.K."/>
            <person name="Azam S."/>
            <person name="Yu S."/>
            <person name="Sharpe A.G."/>
            <person name="Cannon S."/>
            <person name="Baek J."/>
            <person name="Rosen B.D."/>
            <person name="Tar'an B."/>
            <person name="Millan T."/>
            <person name="Zhang X."/>
            <person name="Ramsay L.D."/>
            <person name="Iwata A."/>
            <person name="Wang Y."/>
            <person name="Nelson W."/>
            <person name="Farmer A.D."/>
            <person name="Gaur P.M."/>
            <person name="Soderlund C."/>
            <person name="Penmetsa R.V."/>
            <person name="Xu C."/>
            <person name="Bharti A.K."/>
            <person name="He W."/>
            <person name="Winter P."/>
            <person name="Zhao S."/>
            <person name="Hane J.K."/>
            <person name="Carrasquilla-Garcia N."/>
            <person name="Condie J.A."/>
            <person name="Upadhyaya H.D."/>
            <person name="Luo M.C."/>
            <person name="Thudi M."/>
            <person name="Gowda C.L."/>
            <person name="Singh N.P."/>
            <person name="Lichtenzveig J."/>
            <person name="Gali K.K."/>
            <person name="Rubio J."/>
            <person name="Nadarajan N."/>
            <person name="Dolezel J."/>
            <person name="Bansal K.C."/>
            <person name="Xu X."/>
            <person name="Edwards D."/>
            <person name="Zhang G."/>
            <person name="Kahl G."/>
            <person name="Gil J."/>
            <person name="Singh K.B."/>
            <person name="Datta S.K."/>
            <person name="Jackson S.A."/>
            <person name="Wang J."/>
            <person name="Cook D.R."/>
        </authorList>
    </citation>
    <scope>NUCLEOTIDE SEQUENCE [LARGE SCALE GENOMIC DNA]</scope>
    <source>
        <strain evidence="6">cv. CDC Frontier</strain>
    </source>
</reference>
<dbReference type="PANTHER" id="PTHR47122">
    <property type="entry name" value="MYB-LIKE DNA-BINDING DOMAIN CONTAINING PROTEIN, EXPRESSED"/>
    <property type="match status" value="1"/>
</dbReference>
<dbReference type="InterPro" id="IPR009057">
    <property type="entry name" value="Homeodomain-like_sf"/>
</dbReference>
<dbReference type="GO" id="GO:0005634">
    <property type="term" value="C:nucleus"/>
    <property type="evidence" value="ECO:0007669"/>
    <property type="project" value="UniProtKB-SubCell"/>
</dbReference>
<feature type="compositionally biased region" description="Polar residues" evidence="3">
    <location>
        <begin position="136"/>
        <end position="152"/>
    </location>
</feature>
<evidence type="ECO:0000256" key="2">
    <source>
        <dbReference type="ARBA" id="ARBA00023242"/>
    </source>
</evidence>
<dbReference type="RefSeq" id="XP_004497521.1">
    <property type="nucleotide sequence ID" value="XM_004497464.3"/>
</dbReference>
<dbReference type="eggNOG" id="ENOG502R44U">
    <property type="taxonomic scope" value="Eukaryota"/>
</dbReference>
<dbReference type="PaxDb" id="3827-XP_004497520.1"/>
<dbReference type="CDD" id="cd11660">
    <property type="entry name" value="SANT_TRF"/>
    <property type="match status" value="1"/>
</dbReference>
<name>A0A1S2Y0T2_CICAR</name>
<organism evidence="6 8">
    <name type="scientific">Cicer arietinum</name>
    <name type="common">Chickpea</name>
    <name type="synonym">Garbanzo</name>
    <dbReference type="NCBI Taxonomy" id="3827"/>
    <lineage>
        <taxon>Eukaryota</taxon>
        <taxon>Viridiplantae</taxon>
        <taxon>Streptophyta</taxon>
        <taxon>Embryophyta</taxon>
        <taxon>Tracheophyta</taxon>
        <taxon>Spermatophyta</taxon>
        <taxon>Magnoliopsida</taxon>
        <taxon>eudicotyledons</taxon>
        <taxon>Gunneridae</taxon>
        <taxon>Pentapetalae</taxon>
        <taxon>rosids</taxon>
        <taxon>fabids</taxon>
        <taxon>Fabales</taxon>
        <taxon>Fabaceae</taxon>
        <taxon>Papilionoideae</taxon>
        <taxon>50 kb inversion clade</taxon>
        <taxon>NPAAA clade</taxon>
        <taxon>Hologalegina</taxon>
        <taxon>IRL clade</taxon>
        <taxon>Cicereae</taxon>
        <taxon>Cicer</taxon>
    </lineage>
</organism>
<gene>
    <name evidence="7 8" type="primary">LOC101508866</name>
</gene>
<evidence type="ECO:0000313" key="6">
    <source>
        <dbReference type="Proteomes" id="UP000087171"/>
    </source>
</evidence>
<evidence type="ECO:0000259" key="4">
    <source>
        <dbReference type="PROSITE" id="PS50090"/>
    </source>
</evidence>
<accession>A0A1S2Y0T2</accession>
<evidence type="ECO:0000313" key="8">
    <source>
        <dbReference type="RefSeq" id="XP_004497521.1"/>
    </source>
</evidence>
<dbReference type="STRING" id="3827.A0A1S2Y0T2"/>
<keyword evidence="2" id="KW-0539">Nucleus</keyword>
<evidence type="ECO:0000313" key="7">
    <source>
        <dbReference type="RefSeq" id="XP_004497520.1"/>
    </source>
</evidence>
<dbReference type="InterPro" id="IPR017930">
    <property type="entry name" value="Myb_dom"/>
</dbReference>
<feature type="compositionally biased region" description="Polar residues" evidence="3">
    <location>
        <begin position="281"/>
        <end position="292"/>
    </location>
</feature>
<feature type="compositionally biased region" description="Polar residues" evidence="3">
    <location>
        <begin position="438"/>
        <end position="451"/>
    </location>
</feature>